<dbReference type="Pfam" id="PF00027">
    <property type="entry name" value="cNMP_binding"/>
    <property type="match status" value="1"/>
</dbReference>
<evidence type="ECO:0000256" key="3">
    <source>
        <dbReference type="ARBA" id="ARBA00023163"/>
    </source>
</evidence>
<accession>A0ABU3Q9J8</accession>
<dbReference type="InterPro" id="IPR014710">
    <property type="entry name" value="RmlC-like_jellyroll"/>
</dbReference>
<name>A0ABU3Q9J8_9SPHN</name>
<dbReference type="EMBL" id="JAVUPU010000005">
    <property type="protein sequence ID" value="MDT9599620.1"/>
    <property type="molecule type" value="Genomic_DNA"/>
</dbReference>
<keyword evidence="2" id="KW-0238">DNA-binding</keyword>
<dbReference type="SUPFAM" id="SSF51206">
    <property type="entry name" value="cAMP-binding domain-like"/>
    <property type="match status" value="1"/>
</dbReference>
<dbReference type="CDD" id="cd00038">
    <property type="entry name" value="CAP_ED"/>
    <property type="match status" value="1"/>
</dbReference>
<dbReference type="PROSITE" id="PS51063">
    <property type="entry name" value="HTH_CRP_2"/>
    <property type="match status" value="1"/>
</dbReference>
<keyword evidence="6" id="KW-1185">Reference proteome</keyword>
<dbReference type="InterPro" id="IPR000595">
    <property type="entry name" value="cNMP-bd_dom"/>
</dbReference>
<sequence>MGTSALAGDPGLDRLLMKMRARDIVDAREEDVLRDSVAEVRESRAGRIIIRAGAMIGGCTLLLDGLVCRYRDLADGQRQIMELHVAGDFLDLHSFLLKRLEHHVGAMTPVRYAIVPHQRVREITERHPHLTRLLWFQTLLDAAIHRERIISVGRRSAVGRIAHLLCEMFVRLEIVGMTDGNRYALPLTQGDLADATGLTSVHVNRMLKRLRDEALLTFRGGQVAIHDWDRLQRVAEFDPAYLYLERLPR</sequence>
<organism evidence="5 6">
    <name type="scientific">Sphingosinicella rhizophila</name>
    <dbReference type="NCBI Taxonomy" id="3050082"/>
    <lineage>
        <taxon>Bacteria</taxon>
        <taxon>Pseudomonadati</taxon>
        <taxon>Pseudomonadota</taxon>
        <taxon>Alphaproteobacteria</taxon>
        <taxon>Sphingomonadales</taxon>
        <taxon>Sphingosinicellaceae</taxon>
        <taxon>Sphingosinicella</taxon>
    </lineage>
</organism>
<proteinExistence type="predicted"/>
<keyword evidence="1" id="KW-0805">Transcription regulation</keyword>
<dbReference type="InterPro" id="IPR036390">
    <property type="entry name" value="WH_DNA-bd_sf"/>
</dbReference>
<gene>
    <name evidence="5" type="ORF">RQX22_11730</name>
</gene>
<evidence type="ECO:0000313" key="6">
    <source>
        <dbReference type="Proteomes" id="UP001259572"/>
    </source>
</evidence>
<evidence type="ECO:0000256" key="1">
    <source>
        <dbReference type="ARBA" id="ARBA00023015"/>
    </source>
</evidence>
<dbReference type="RefSeq" id="WP_315726707.1">
    <property type="nucleotide sequence ID" value="NZ_JAVUPU010000005.1"/>
</dbReference>
<dbReference type="InterPro" id="IPR018490">
    <property type="entry name" value="cNMP-bd_dom_sf"/>
</dbReference>
<dbReference type="InterPro" id="IPR036388">
    <property type="entry name" value="WH-like_DNA-bd_sf"/>
</dbReference>
<feature type="domain" description="HTH crp-type" evidence="4">
    <location>
        <begin position="155"/>
        <end position="229"/>
    </location>
</feature>
<evidence type="ECO:0000256" key="2">
    <source>
        <dbReference type="ARBA" id="ARBA00023125"/>
    </source>
</evidence>
<comment type="caution">
    <text evidence="5">The sequence shown here is derived from an EMBL/GenBank/DDBJ whole genome shotgun (WGS) entry which is preliminary data.</text>
</comment>
<dbReference type="SMART" id="SM00419">
    <property type="entry name" value="HTH_CRP"/>
    <property type="match status" value="1"/>
</dbReference>
<evidence type="ECO:0000259" key="4">
    <source>
        <dbReference type="PROSITE" id="PS51063"/>
    </source>
</evidence>
<dbReference type="InterPro" id="IPR012318">
    <property type="entry name" value="HTH_CRP"/>
</dbReference>
<reference evidence="5 6" key="1">
    <citation type="submission" date="2023-05" db="EMBL/GenBank/DDBJ databases">
        <authorList>
            <person name="Guo Y."/>
        </authorList>
    </citation>
    <scope>NUCLEOTIDE SEQUENCE [LARGE SCALE GENOMIC DNA]</scope>
    <source>
        <strain evidence="5 6">GR2756</strain>
    </source>
</reference>
<dbReference type="Proteomes" id="UP001259572">
    <property type="component" value="Unassembled WGS sequence"/>
</dbReference>
<dbReference type="Gene3D" id="1.10.10.10">
    <property type="entry name" value="Winged helix-like DNA-binding domain superfamily/Winged helix DNA-binding domain"/>
    <property type="match status" value="1"/>
</dbReference>
<evidence type="ECO:0000313" key="5">
    <source>
        <dbReference type="EMBL" id="MDT9599620.1"/>
    </source>
</evidence>
<dbReference type="Pfam" id="PF13545">
    <property type="entry name" value="HTH_Crp_2"/>
    <property type="match status" value="1"/>
</dbReference>
<dbReference type="Gene3D" id="2.60.120.10">
    <property type="entry name" value="Jelly Rolls"/>
    <property type="match status" value="1"/>
</dbReference>
<protein>
    <submittedName>
        <fullName evidence="5">Crp/Fnr family transcriptional regulator</fullName>
    </submittedName>
</protein>
<keyword evidence="3" id="KW-0804">Transcription</keyword>
<dbReference type="SUPFAM" id="SSF46785">
    <property type="entry name" value="Winged helix' DNA-binding domain"/>
    <property type="match status" value="1"/>
</dbReference>